<dbReference type="AlphaFoldDB" id="A0A346B046"/>
<sequence>MRIWKRSIIVAAIVGALCAPTFAMASQANSFGDMSFTGAQLTEFKARPHHPGPPPPPKKKPKPPKKVKKPKPKPHKPGRPMPPPPPPRHHR</sequence>
<dbReference type="KEGG" id="meg:DKB62_07880"/>
<accession>A0A346B046</accession>
<gene>
    <name evidence="3" type="ORF">DKB62_07880</name>
</gene>
<feature type="chain" id="PRO_5017046306" evidence="2">
    <location>
        <begin position="26"/>
        <end position="91"/>
    </location>
</feature>
<feature type="compositionally biased region" description="Pro residues" evidence="1">
    <location>
        <begin position="79"/>
        <end position="91"/>
    </location>
</feature>
<keyword evidence="4" id="KW-1185">Reference proteome</keyword>
<evidence type="ECO:0000313" key="3">
    <source>
        <dbReference type="EMBL" id="AXL21489.1"/>
    </source>
</evidence>
<evidence type="ECO:0000256" key="1">
    <source>
        <dbReference type="SAM" id="MobiDB-lite"/>
    </source>
</evidence>
<feature type="region of interest" description="Disordered" evidence="1">
    <location>
        <begin position="39"/>
        <end position="91"/>
    </location>
</feature>
<dbReference type="Proteomes" id="UP000254337">
    <property type="component" value="Chromosome"/>
</dbReference>
<feature type="compositionally biased region" description="Basic residues" evidence="1">
    <location>
        <begin position="57"/>
        <end position="78"/>
    </location>
</feature>
<dbReference type="RefSeq" id="WP_095629274.1">
    <property type="nucleotide sequence ID" value="NZ_CALYAU010000001.1"/>
</dbReference>
<evidence type="ECO:0000256" key="2">
    <source>
        <dbReference type="SAM" id="SignalP"/>
    </source>
</evidence>
<name>A0A346B046_9FIRM</name>
<keyword evidence="2" id="KW-0732">Signal</keyword>
<evidence type="ECO:0000313" key="4">
    <source>
        <dbReference type="Proteomes" id="UP000254337"/>
    </source>
</evidence>
<reference evidence="3 4" key="1">
    <citation type="submission" date="2018-05" db="EMBL/GenBank/DDBJ databases">
        <title>Complete genome sequence of Megasphaera sp. AJH120T, isolated from the ceca of a chicken.</title>
        <authorList>
            <person name="Maki J."/>
            <person name="Looft T."/>
        </authorList>
    </citation>
    <scope>NUCLEOTIDE SEQUENCE [LARGE SCALE GENOMIC DNA]</scope>
    <source>
        <strain evidence="3 4">AJH120</strain>
    </source>
</reference>
<feature type="signal peptide" evidence="2">
    <location>
        <begin position="1"/>
        <end position="25"/>
    </location>
</feature>
<dbReference type="EMBL" id="CP029462">
    <property type="protein sequence ID" value="AXL21489.1"/>
    <property type="molecule type" value="Genomic_DNA"/>
</dbReference>
<organism evidence="3 4">
    <name type="scientific">Megasphaera stantonii</name>
    <dbReference type="NCBI Taxonomy" id="2144175"/>
    <lineage>
        <taxon>Bacteria</taxon>
        <taxon>Bacillati</taxon>
        <taxon>Bacillota</taxon>
        <taxon>Negativicutes</taxon>
        <taxon>Veillonellales</taxon>
        <taxon>Veillonellaceae</taxon>
        <taxon>Megasphaera</taxon>
    </lineage>
</organism>
<protein>
    <submittedName>
        <fullName evidence="3">Uncharacterized protein</fullName>
    </submittedName>
</protein>
<proteinExistence type="predicted"/>